<evidence type="ECO:0000256" key="6">
    <source>
        <dbReference type="RuleBase" id="RU000320"/>
    </source>
</evidence>
<dbReference type="PRINTS" id="PR01437">
    <property type="entry name" value="NUOXDRDTASE4"/>
</dbReference>
<evidence type="ECO:0000256" key="7">
    <source>
        <dbReference type="SAM" id="Phobius"/>
    </source>
</evidence>
<comment type="caution">
    <text evidence="9">The sequence shown here is derived from an EMBL/GenBank/DDBJ whole genome shotgun (WGS) entry which is preliminary data.</text>
</comment>
<dbReference type="InterPro" id="IPR001750">
    <property type="entry name" value="ND/Mrp_TM"/>
</dbReference>
<name>A0A7C1JVC8_9CHLR</name>
<feature type="domain" description="NADH:quinone oxidoreductase/Mrp antiporter transmembrane" evidence="8">
    <location>
        <begin position="131"/>
        <end position="413"/>
    </location>
</feature>
<keyword evidence="3 6" id="KW-0812">Transmembrane</keyword>
<comment type="similarity">
    <text evidence="2">Belongs to the complex I subunit 4 family.</text>
</comment>
<evidence type="ECO:0000256" key="5">
    <source>
        <dbReference type="ARBA" id="ARBA00023136"/>
    </source>
</evidence>
<feature type="transmembrane region" description="Helical" evidence="7">
    <location>
        <begin position="34"/>
        <end position="54"/>
    </location>
</feature>
<feature type="transmembrane region" description="Helical" evidence="7">
    <location>
        <begin position="301"/>
        <end position="320"/>
    </location>
</feature>
<evidence type="ECO:0000256" key="1">
    <source>
        <dbReference type="ARBA" id="ARBA00004127"/>
    </source>
</evidence>
<sequence length="514" mass="56084">MALSIPYLLTLITFLPLLGAVIVTLVPGDGAKKWLALATTLVTFLLSLLLWTNWQDGYAGMQFMEDVVWFAPLGIRYALGVDGISLFLVLLTTFLMPIAVFYSVLYVEHRVGAYMALMLLLETAMIGVFVALDLVLFFVFFEASLIPMYFLIGEWGGKNRVYAAVKFFLYTFAGSALMVVAILIVYFSTGTFDILALQKTQMPLAVQTWVFLAFSLAFAVKTPLFPFHTWLPDAHVQAPTAGSIILAGVLLKMGTYGFLRLAMPVFPQAAEQFGPLLATLAVIGILYGALVALMQKDIKSLVAYSSVAHLGYVMLGIVAMNAQGVSGSILQMVNHGLSTGALFLMVGLLYERRHTRMLDEFGGLWASVPVYTGLFLVVAMSSAGLPGLNGFVGEFTIMLGAYNYMPVFAVLAAAGVILAAWYLLTAFRKMAQGEITNPANDREHLKDLNGKELAMVIPLIILFFVIGLFPNLFFDKINPSVEAMLETRAAILQQATTAQMPALELAEIFATEAQ</sequence>
<evidence type="ECO:0000256" key="4">
    <source>
        <dbReference type="ARBA" id="ARBA00022989"/>
    </source>
</evidence>
<keyword evidence="4 7" id="KW-1133">Transmembrane helix</keyword>
<feature type="transmembrane region" description="Helical" evidence="7">
    <location>
        <begin position="362"/>
        <end position="384"/>
    </location>
</feature>
<accession>A0A7C1JVC8</accession>
<feature type="transmembrane region" description="Helical" evidence="7">
    <location>
        <begin position="111"/>
        <end position="130"/>
    </location>
</feature>
<dbReference type="PANTHER" id="PTHR43507:SF1">
    <property type="entry name" value="NADH-UBIQUINONE OXIDOREDUCTASE CHAIN 4"/>
    <property type="match status" value="1"/>
</dbReference>
<feature type="transmembrane region" description="Helical" evidence="7">
    <location>
        <begin position="332"/>
        <end position="350"/>
    </location>
</feature>
<dbReference type="NCBIfam" id="NF004499">
    <property type="entry name" value="PRK05846.1-3"/>
    <property type="match status" value="1"/>
</dbReference>
<organism evidence="9">
    <name type="scientific">Caldilinea aerophila</name>
    <dbReference type="NCBI Taxonomy" id="133453"/>
    <lineage>
        <taxon>Bacteria</taxon>
        <taxon>Bacillati</taxon>
        <taxon>Chloroflexota</taxon>
        <taxon>Caldilineae</taxon>
        <taxon>Caldilineales</taxon>
        <taxon>Caldilineaceae</taxon>
        <taxon>Caldilinea</taxon>
    </lineage>
</organism>
<protein>
    <submittedName>
        <fullName evidence="9">NADH-quinone oxidoreductase subunit M</fullName>
        <ecNumber evidence="9">1.6.5.11</ecNumber>
    </submittedName>
</protein>
<evidence type="ECO:0000313" key="9">
    <source>
        <dbReference type="EMBL" id="HDX30408.1"/>
    </source>
</evidence>
<reference evidence="9" key="1">
    <citation type="journal article" date="2020" name="mSystems">
        <title>Genome- and Community-Level Interaction Insights into Carbon Utilization and Element Cycling Functions of Hydrothermarchaeota in Hydrothermal Sediment.</title>
        <authorList>
            <person name="Zhou Z."/>
            <person name="Liu Y."/>
            <person name="Xu W."/>
            <person name="Pan J."/>
            <person name="Luo Z.H."/>
            <person name="Li M."/>
        </authorList>
    </citation>
    <scope>NUCLEOTIDE SEQUENCE [LARGE SCALE GENOMIC DNA]</scope>
    <source>
        <strain evidence="9">SpSt-289</strain>
    </source>
</reference>
<proteinExistence type="inferred from homology"/>
<keyword evidence="9" id="KW-0560">Oxidoreductase</keyword>
<dbReference type="GO" id="GO:0008137">
    <property type="term" value="F:NADH dehydrogenase (ubiquinone) activity"/>
    <property type="evidence" value="ECO:0007669"/>
    <property type="project" value="InterPro"/>
</dbReference>
<feature type="transmembrane region" description="Helical" evidence="7">
    <location>
        <begin position="136"/>
        <end position="155"/>
    </location>
</feature>
<feature type="transmembrane region" description="Helical" evidence="7">
    <location>
        <begin position="453"/>
        <end position="474"/>
    </location>
</feature>
<dbReference type="NCBIfam" id="TIGR01972">
    <property type="entry name" value="NDH_I_M"/>
    <property type="match status" value="1"/>
</dbReference>
<feature type="transmembrane region" description="Helical" evidence="7">
    <location>
        <begin position="404"/>
        <end position="424"/>
    </location>
</feature>
<feature type="transmembrane region" description="Helical" evidence="7">
    <location>
        <begin position="275"/>
        <end position="294"/>
    </location>
</feature>
<gene>
    <name evidence="9" type="ORF">ENQ20_02820</name>
</gene>
<dbReference type="InterPro" id="IPR010227">
    <property type="entry name" value="NADH_Q_OxRdtase_chainM/4"/>
</dbReference>
<feature type="transmembrane region" description="Helical" evidence="7">
    <location>
        <begin position="74"/>
        <end position="104"/>
    </location>
</feature>
<dbReference type="InterPro" id="IPR003918">
    <property type="entry name" value="NADH_UbQ_OxRdtase"/>
</dbReference>
<keyword evidence="5 7" id="KW-0472">Membrane</keyword>
<dbReference type="GO" id="GO:0003954">
    <property type="term" value="F:NADH dehydrogenase activity"/>
    <property type="evidence" value="ECO:0007669"/>
    <property type="project" value="TreeGrafter"/>
</dbReference>
<comment type="subcellular location">
    <subcellularLocation>
        <location evidence="1">Endomembrane system</location>
        <topology evidence="1">Multi-pass membrane protein</topology>
    </subcellularLocation>
    <subcellularLocation>
        <location evidence="6">Membrane</location>
        <topology evidence="6">Multi-pass membrane protein</topology>
    </subcellularLocation>
</comment>
<dbReference type="GO" id="GO:0016020">
    <property type="term" value="C:membrane"/>
    <property type="evidence" value="ECO:0007669"/>
    <property type="project" value="UniProtKB-SubCell"/>
</dbReference>
<dbReference type="GO" id="GO:0048039">
    <property type="term" value="F:ubiquinone binding"/>
    <property type="evidence" value="ECO:0007669"/>
    <property type="project" value="TreeGrafter"/>
</dbReference>
<dbReference type="PANTHER" id="PTHR43507">
    <property type="entry name" value="NADH-UBIQUINONE OXIDOREDUCTASE CHAIN 4"/>
    <property type="match status" value="1"/>
</dbReference>
<feature type="transmembrane region" description="Helical" evidence="7">
    <location>
        <begin position="209"/>
        <end position="231"/>
    </location>
</feature>
<evidence type="ECO:0000256" key="3">
    <source>
        <dbReference type="ARBA" id="ARBA00022692"/>
    </source>
</evidence>
<dbReference type="GO" id="GO:0012505">
    <property type="term" value="C:endomembrane system"/>
    <property type="evidence" value="ECO:0007669"/>
    <property type="project" value="UniProtKB-SubCell"/>
</dbReference>
<dbReference type="GO" id="GO:0015990">
    <property type="term" value="P:electron transport coupled proton transport"/>
    <property type="evidence" value="ECO:0007669"/>
    <property type="project" value="TreeGrafter"/>
</dbReference>
<dbReference type="GO" id="GO:0042773">
    <property type="term" value="P:ATP synthesis coupled electron transport"/>
    <property type="evidence" value="ECO:0007669"/>
    <property type="project" value="InterPro"/>
</dbReference>
<dbReference type="Pfam" id="PF00361">
    <property type="entry name" value="Proton_antipo_M"/>
    <property type="match status" value="1"/>
</dbReference>
<dbReference type="AlphaFoldDB" id="A0A7C1JVC8"/>
<evidence type="ECO:0000256" key="2">
    <source>
        <dbReference type="ARBA" id="ARBA00009025"/>
    </source>
</evidence>
<dbReference type="EMBL" id="DSMG01000038">
    <property type="protein sequence ID" value="HDX30408.1"/>
    <property type="molecule type" value="Genomic_DNA"/>
</dbReference>
<feature type="transmembrane region" description="Helical" evidence="7">
    <location>
        <begin position="243"/>
        <end position="263"/>
    </location>
</feature>
<dbReference type="EC" id="1.6.5.11" evidence="9"/>
<feature type="transmembrane region" description="Helical" evidence="7">
    <location>
        <begin position="6"/>
        <end position="27"/>
    </location>
</feature>
<evidence type="ECO:0000259" key="8">
    <source>
        <dbReference type="Pfam" id="PF00361"/>
    </source>
</evidence>
<feature type="transmembrane region" description="Helical" evidence="7">
    <location>
        <begin position="167"/>
        <end position="189"/>
    </location>
</feature>